<dbReference type="Pfam" id="PF10534">
    <property type="entry name" value="CRIC_ras_sig"/>
    <property type="match status" value="1"/>
</dbReference>
<feature type="compositionally biased region" description="Low complexity" evidence="4">
    <location>
        <begin position="351"/>
        <end position="364"/>
    </location>
</feature>
<dbReference type="InterPro" id="IPR017874">
    <property type="entry name" value="CRIC_domain"/>
</dbReference>
<evidence type="ECO:0000313" key="9">
    <source>
        <dbReference type="EMBL" id="KAK7868376.1"/>
    </source>
</evidence>
<comment type="caution">
    <text evidence="9">The sequence shown here is derived from an EMBL/GenBank/DDBJ whole genome shotgun (WGS) entry which is preliminary data.</text>
</comment>
<dbReference type="FunFam" id="2.30.42.10:FF:000060">
    <property type="entry name" value="Connector enhancer of kinase suppressor of Ras 2"/>
    <property type="match status" value="1"/>
</dbReference>
<evidence type="ECO:0000256" key="4">
    <source>
        <dbReference type="SAM" id="MobiDB-lite"/>
    </source>
</evidence>
<dbReference type="PROSITE" id="PS50106">
    <property type="entry name" value="PDZ"/>
    <property type="match status" value="1"/>
</dbReference>
<feature type="compositionally biased region" description="Low complexity" evidence="4">
    <location>
        <begin position="1422"/>
        <end position="1443"/>
    </location>
</feature>
<dbReference type="InterPro" id="IPR001660">
    <property type="entry name" value="SAM"/>
</dbReference>
<dbReference type="InterPro" id="IPR001478">
    <property type="entry name" value="PDZ"/>
</dbReference>
<evidence type="ECO:0008006" key="11">
    <source>
        <dbReference type="Google" id="ProtNLM"/>
    </source>
</evidence>
<dbReference type="InterPro" id="IPR001849">
    <property type="entry name" value="PH_domain"/>
</dbReference>
<dbReference type="InterPro" id="IPR049628">
    <property type="entry name" value="CNK1-3_SAM"/>
</dbReference>
<feature type="region of interest" description="Disordered" evidence="4">
    <location>
        <begin position="1370"/>
        <end position="1495"/>
    </location>
</feature>
<evidence type="ECO:0000256" key="1">
    <source>
        <dbReference type="ARBA" id="ARBA00009498"/>
    </source>
</evidence>
<proteinExistence type="inferred from homology"/>
<sequence length="1530" mass="170272">MAYVNVAEWKPEQVTEWLKGLDNSILAYVHSFLNNEVNGQQLLNIRPDDLDHLGVQKLGHQEIILEAVEHLRNFHYELDRENLQLLALRLSCRARSLYKELLYQEDSEPVSTQTLADVASIITTVKPIACWLGRSPFAGQFDYHHRKMELLNLSIEIATCAQRDRFAERPVEEIRRSCDQLASLADSIIRDIQDPLLLQPASLDLATVKKRAGDDLGFFIQPSFHGVHQISELKFSSPAQQCGKIEEGDEVVQVNYQTVVGWQSKKVMFLLEESPTDVFLTLKKRPRHTKVYGQIYIKPYRLPSKKRATPYTRWHENLPSPRPELLTIPDFEIPLPRSSPKQGITTPEVVPLSDSEPLASSSSSGDDDEDDGAFLPGVADLSQASPTSMRLYLPKQRSSVQRRATVTGASPTSRRPPVNIEQFWRELQLQYQWRGTGQNSSSTTNSDLCQLRDKPHGISSSLVSVSDVMRPTTCLGIEQSMKHSLNVIKQKHQKDKNFTGSTLDEKKKEVNKASNIYSYRDPMYPEGNKFSGLKTEKLEKSIEKDYSTAHNIACGNRSDSGEYSMKDISENSYSESPKDFSCSDSMSISTSKDDFRTYSPGCNSLSTISSLISYPHEMAKDKTNDNMSAEECSENVLESNIVDSVSREIRLDKIQQYPIDENTLKIPYGNMKYIDDTSDTNLSKEFSDDCEIQSPLDDAEMCIRTLPNLPKCKEKFISCKVSDGSVTLPGNFSQKHAGLLCNEIRKQKQSESVGVNTSPVSNIDEFSSQISVLEDKKSNELSAVEQSVNNTACQTSRSNSLDWNQKSTPVKHVMSSRNKIEVAKKLTINTGSGSAESNISSGNSSFSYRNKLAQSLGQLGSVRSAPSTVCSPKTLKRRNMLLAKRRNVNLKDLGQADCEGWLLHRCRWSGTGASLGTTWTRAWFVLKGSIFYGFKSPHASKANIMISLPGFTASVADEVKSKKYAFKVYHTGTVFYFAAESEQLLSLWLECIALGTVIQDTGKSLCSEDAFFSETDDDSDHEMEKESGTCFPNPRTYKFSNFLGGNSSPVASRSQQNLASETKLGHEVQKKFGSLKKLGRKVTDGSGNQNSGHNDGGNSSSLDRKYLCFLGSSRNSTVPVPTAHFRSYRRVPNSAPNKTLHDSSQKIIDPVVKGVASGNSSSPRYSDSAKDLPKKTRGLSNIRSMDSTETPKLTLEKLSGDLSDYRLAAERLREFNVQRNRPREDTSGFVTLEEFMLSRQEEERKSEALRNKISNERTEVYQSVESSYKSNEVARHSSFNCINTYKSSGETKETCDWDSSCASECSGDVATPGRSIDTRWTANQLKSVAQYQPPPVAQSDDSQPLTMAFEMHLGERESSSKTSKFRSIFTSKSNRHHNQKPNNLEVPLSGGPDSRQKTLLGSPRLHRAIFRSDKYHGGTKGSTSDSNSNSSSVSSPITPSLMSPSEWAVDCASETGLSQTKPTMGISMLGKRPTRRTPLLSSQTPPPPVTVSAPDYPGLEYPPVFEPETYTLADASSLRSRPRVQSEKPV</sequence>
<dbReference type="InterPro" id="IPR011993">
    <property type="entry name" value="PH-like_dom_sf"/>
</dbReference>
<organism evidence="9 10">
    <name type="scientific">Gryllus longicercus</name>
    <dbReference type="NCBI Taxonomy" id="2509291"/>
    <lineage>
        <taxon>Eukaryota</taxon>
        <taxon>Metazoa</taxon>
        <taxon>Ecdysozoa</taxon>
        <taxon>Arthropoda</taxon>
        <taxon>Hexapoda</taxon>
        <taxon>Insecta</taxon>
        <taxon>Pterygota</taxon>
        <taxon>Neoptera</taxon>
        <taxon>Polyneoptera</taxon>
        <taxon>Orthoptera</taxon>
        <taxon>Ensifera</taxon>
        <taxon>Gryllidea</taxon>
        <taxon>Grylloidea</taxon>
        <taxon>Gryllidae</taxon>
        <taxon>Gryllinae</taxon>
        <taxon>Gryllus</taxon>
    </lineage>
</organism>
<feature type="domain" description="PDZ" evidence="7">
    <location>
        <begin position="205"/>
        <end position="286"/>
    </location>
</feature>
<dbReference type="Pfam" id="PF00169">
    <property type="entry name" value="PH"/>
    <property type="match status" value="1"/>
</dbReference>
<dbReference type="Proteomes" id="UP001378592">
    <property type="component" value="Unassembled WGS sequence"/>
</dbReference>
<dbReference type="Gene3D" id="1.10.150.50">
    <property type="entry name" value="Transcription Factor, Ets-1"/>
    <property type="match status" value="1"/>
</dbReference>
<feature type="domain" description="PH" evidence="5">
    <location>
        <begin position="895"/>
        <end position="997"/>
    </location>
</feature>
<dbReference type="PROSITE" id="PS50105">
    <property type="entry name" value="SAM_DOMAIN"/>
    <property type="match status" value="1"/>
</dbReference>
<keyword evidence="10" id="KW-1185">Reference proteome</keyword>
<feature type="compositionally biased region" description="Polar residues" evidence="4">
    <location>
        <begin position="396"/>
        <end position="413"/>
    </location>
</feature>
<keyword evidence="3" id="KW-0175">Coiled coil</keyword>
<feature type="domain" description="SAM" evidence="6">
    <location>
        <begin position="9"/>
        <end position="74"/>
    </location>
</feature>
<feature type="compositionally biased region" description="Low complexity" evidence="4">
    <location>
        <begin position="1085"/>
        <end position="1099"/>
    </location>
</feature>
<dbReference type="SMART" id="SM00233">
    <property type="entry name" value="PH"/>
    <property type="match status" value="1"/>
</dbReference>
<feature type="region of interest" description="Disordered" evidence="4">
    <location>
        <begin position="1075"/>
        <end position="1099"/>
    </location>
</feature>
<dbReference type="CDD" id="cd09511">
    <property type="entry name" value="SAM_CNK1_2_3-suppressor"/>
    <property type="match status" value="1"/>
</dbReference>
<feature type="region of interest" description="Disordered" evidence="4">
    <location>
        <begin position="559"/>
        <end position="585"/>
    </location>
</feature>
<dbReference type="InterPro" id="IPR036034">
    <property type="entry name" value="PDZ_sf"/>
</dbReference>
<feature type="region of interest" description="Disordered" evidence="4">
    <location>
        <begin position="1048"/>
        <end position="1067"/>
    </location>
</feature>
<name>A0AAN9VT78_9ORTH</name>
<accession>A0AAN9VT78</accession>
<dbReference type="SMART" id="SM00454">
    <property type="entry name" value="SAM"/>
    <property type="match status" value="1"/>
</dbReference>
<dbReference type="SUPFAM" id="SSF47769">
    <property type="entry name" value="SAM/Pointed domain"/>
    <property type="match status" value="1"/>
</dbReference>
<dbReference type="Pfam" id="PF00536">
    <property type="entry name" value="SAM_1"/>
    <property type="match status" value="1"/>
</dbReference>
<dbReference type="CDD" id="cd06748">
    <property type="entry name" value="PDZ_CNK1_2_3-like"/>
    <property type="match status" value="1"/>
</dbReference>
<dbReference type="InterPro" id="IPR051566">
    <property type="entry name" value="CNKSR"/>
</dbReference>
<feature type="region of interest" description="Disordered" evidence="4">
    <location>
        <begin position="1155"/>
        <end position="1177"/>
    </location>
</feature>
<dbReference type="SUPFAM" id="SSF50729">
    <property type="entry name" value="PH domain-like"/>
    <property type="match status" value="1"/>
</dbReference>
<evidence type="ECO:0000259" key="5">
    <source>
        <dbReference type="PROSITE" id="PS50003"/>
    </source>
</evidence>
<feature type="coiled-coil region" evidence="3">
    <location>
        <begin position="1232"/>
        <end position="1259"/>
    </location>
</feature>
<dbReference type="PROSITE" id="PS51290">
    <property type="entry name" value="CRIC"/>
    <property type="match status" value="1"/>
</dbReference>
<evidence type="ECO:0000313" key="10">
    <source>
        <dbReference type="Proteomes" id="UP001378592"/>
    </source>
</evidence>
<evidence type="ECO:0000259" key="6">
    <source>
        <dbReference type="PROSITE" id="PS50105"/>
    </source>
</evidence>
<feature type="region of interest" description="Disordered" evidence="4">
    <location>
        <begin position="331"/>
        <end position="419"/>
    </location>
</feature>
<dbReference type="Gene3D" id="2.30.29.30">
    <property type="entry name" value="Pleckstrin-homology domain (PH domain)/Phosphotyrosine-binding domain (PTB)"/>
    <property type="match status" value="1"/>
</dbReference>
<evidence type="ECO:0000256" key="2">
    <source>
        <dbReference type="ARBA" id="ARBA00022553"/>
    </source>
</evidence>
<dbReference type="EMBL" id="JAZDUA010000096">
    <property type="protein sequence ID" value="KAK7868376.1"/>
    <property type="molecule type" value="Genomic_DNA"/>
</dbReference>
<feature type="compositionally biased region" description="Polar residues" evidence="4">
    <location>
        <begin position="1048"/>
        <end position="1060"/>
    </location>
</feature>
<gene>
    <name evidence="9" type="ORF">R5R35_013663</name>
</gene>
<evidence type="ECO:0000256" key="3">
    <source>
        <dbReference type="SAM" id="Coils"/>
    </source>
</evidence>
<evidence type="ECO:0000259" key="8">
    <source>
        <dbReference type="PROSITE" id="PS51290"/>
    </source>
</evidence>
<dbReference type="PROSITE" id="PS50003">
    <property type="entry name" value="PH_DOMAIN"/>
    <property type="match status" value="1"/>
</dbReference>
<dbReference type="PANTHER" id="PTHR12844:SF42">
    <property type="entry name" value="CONNECTOR ENHANCER OF KSR PROTEIN CNK"/>
    <property type="match status" value="1"/>
</dbReference>
<evidence type="ECO:0000259" key="7">
    <source>
        <dbReference type="PROSITE" id="PS50106"/>
    </source>
</evidence>
<feature type="domain" description="CRIC" evidence="8">
    <location>
        <begin position="82"/>
        <end position="168"/>
    </location>
</feature>
<protein>
    <recommendedName>
        <fullName evidence="11">Connector enhancer of kinase suppressor of ras 2</fullName>
    </recommendedName>
</protein>
<dbReference type="PANTHER" id="PTHR12844">
    <property type="entry name" value="CONNECTOR ENCHANCER OF KINASE SUPPRESSOR OF RAS"/>
    <property type="match status" value="1"/>
</dbReference>
<dbReference type="SUPFAM" id="SSF50156">
    <property type="entry name" value="PDZ domain-like"/>
    <property type="match status" value="1"/>
</dbReference>
<comment type="similarity">
    <text evidence="1">Belongs to the CNKSR family.</text>
</comment>
<dbReference type="InterPro" id="IPR013761">
    <property type="entry name" value="SAM/pointed_sf"/>
</dbReference>
<dbReference type="SMART" id="SM00228">
    <property type="entry name" value="PDZ"/>
    <property type="match status" value="1"/>
</dbReference>
<keyword evidence="2" id="KW-0597">Phosphoprotein</keyword>
<reference evidence="9 10" key="1">
    <citation type="submission" date="2024-03" db="EMBL/GenBank/DDBJ databases">
        <title>The genome assembly and annotation of the cricket Gryllus longicercus Weissman &amp; Gray.</title>
        <authorList>
            <person name="Szrajer S."/>
            <person name="Gray D."/>
            <person name="Ylla G."/>
        </authorList>
    </citation>
    <scope>NUCLEOTIDE SEQUENCE [LARGE SCALE GENOMIC DNA]</scope>
    <source>
        <strain evidence="9">DAG 2021-001</strain>
        <tissue evidence="9">Whole body minus gut</tissue>
    </source>
</reference>
<dbReference type="Gene3D" id="2.30.42.10">
    <property type="match status" value="1"/>
</dbReference>